<name>A0A0F7U1R2_PENBI</name>
<dbReference type="STRING" id="104259.A0A0F7U1R2"/>
<dbReference type="Proteomes" id="UP000042958">
    <property type="component" value="Unassembled WGS sequence"/>
</dbReference>
<dbReference type="EMBL" id="CDHK01000030">
    <property type="protein sequence ID" value="CEJ62909.1"/>
    <property type="molecule type" value="Genomic_DNA"/>
</dbReference>
<gene>
    <name evidence="2" type="ORF">PMG11_11394</name>
</gene>
<feature type="region of interest" description="Disordered" evidence="1">
    <location>
        <begin position="93"/>
        <end position="160"/>
    </location>
</feature>
<evidence type="ECO:0000313" key="2">
    <source>
        <dbReference type="EMBL" id="CEJ62909.1"/>
    </source>
</evidence>
<evidence type="ECO:0000313" key="3">
    <source>
        <dbReference type="Proteomes" id="UP000042958"/>
    </source>
</evidence>
<organism evidence="2 3">
    <name type="scientific">Penicillium brasilianum</name>
    <dbReference type="NCBI Taxonomy" id="104259"/>
    <lineage>
        <taxon>Eukaryota</taxon>
        <taxon>Fungi</taxon>
        <taxon>Dikarya</taxon>
        <taxon>Ascomycota</taxon>
        <taxon>Pezizomycotina</taxon>
        <taxon>Eurotiomycetes</taxon>
        <taxon>Eurotiomycetidae</taxon>
        <taxon>Eurotiales</taxon>
        <taxon>Aspergillaceae</taxon>
        <taxon>Penicillium</taxon>
    </lineage>
</organism>
<proteinExistence type="predicted"/>
<feature type="compositionally biased region" description="Low complexity" evidence="1">
    <location>
        <begin position="124"/>
        <end position="160"/>
    </location>
</feature>
<dbReference type="OrthoDB" id="4368953at2759"/>
<evidence type="ECO:0000256" key="1">
    <source>
        <dbReference type="SAM" id="MobiDB-lite"/>
    </source>
</evidence>
<reference evidence="3" key="1">
    <citation type="journal article" date="2015" name="Genome Announc.">
        <title>Draft genome sequence of the fungus Penicillium brasilianum MG11.</title>
        <authorList>
            <person name="Horn F."/>
            <person name="Linde J."/>
            <person name="Mattern D.J."/>
            <person name="Walther G."/>
            <person name="Guthke R."/>
            <person name="Brakhage A.A."/>
            <person name="Valiante V."/>
        </authorList>
    </citation>
    <scope>NUCLEOTIDE SEQUENCE [LARGE SCALE GENOMIC DNA]</scope>
    <source>
        <strain evidence="3">MG11</strain>
    </source>
</reference>
<sequence length="269" mass="29799">MLGLLKSVEELNPSNKERDSDYKYPFSTVLVDLEGGEEQVQSVWIDRSKYKWLSSAGKDSSKRTDRKFYEKACTQVKNFRDWAGTNLDIDWDGEVREGRDDRSPTPLQETPEPEDIAQNTPRKNNPAQAASNPAASNQPASNQPAANQPAANQTASNQADSNKAALNLNSLNREKPSLSQDNQATALGGEDEEDLESIRTFYEALLDKKGVDSTIPWKELPDALFAEFQAAAKIYIRHLKKQNISVVDDMGIGKGFKKGTFYTPVALAA</sequence>
<accession>A0A0F7U1R2</accession>
<protein>
    <submittedName>
        <fullName evidence="2">Uncharacterized protein</fullName>
    </submittedName>
</protein>
<feature type="region of interest" description="Disordered" evidence="1">
    <location>
        <begin position="172"/>
        <end position="193"/>
    </location>
</feature>
<dbReference type="AlphaFoldDB" id="A0A0F7U1R2"/>
<feature type="compositionally biased region" description="Basic and acidic residues" evidence="1">
    <location>
        <begin position="93"/>
        <end position="103"/>
    </location>
</feature>
<keyword evidence="3" id="KW-1185">Reference proteome</keyword>